<evidence type="ECO:0000259" key="1">
    <source>
        <dbReference type="PROSITE" id="PS50994"/>
    </source>
</evidence>
<evidence type="ECO:0000313" key="3">
    <source>
        <dbReference type="EMBL" id="XCG49709.1"/>
    </source>
</evidence>
<dbReference type="EMBL" id="CP159253">
    <property type="protein sequence ID" value="XCG49654.1"/>
    <property type="molecule type" value="Genomic_DNA"/>
</dbReference>
<organism evidence="2">
    <name type="scientific">Mesorhizobium sp. WSM2240</name>
    <dbReference type="NCBI Taxonomy" id="3228851"/>
    <lineage>
        <taxon>Bacteria</taxon>
        <taxon>Pseudomonadati</taxon>
        <taxon>Pseudomonadota</taxon>
        <taxon>Alphaproteobacteria</taxon>
        <taxon>Hyphomicrobiales</taxon>
        <taxon>Phyllobacteriaceae</taxon>
        <taxon>Mesorhizobium</taxon>
    </lineage>
</organism>
<dbReference type="InterPro" id="IPR036397">
    <property type="entry name" value="RNaseH_sf"/>
</dbReference>
<dbReference type="PROSITE" id="PS50994">
    <property type="entry name" value="INTEGRASE"/>
    <property type="match status" value="1"/>
</dbReference>
<dbReference type="EMBL" id="CP159253">
    <property type="protein sequence ID" value="XCG49709.1"/>
    <property type="molecule type" value="Genomic_DNA"/>
</dbReference>
<dbReference type="SUPFAM" id="SSF46689">
    <property type="entry name" value="Homeodomain-like"/>
    <property type="match status" value="1"/>
</dbReference>
<reference evidence="2" key="1">
    <citation type="submission" date="2024-06" db="EMBL/GenBank/DDBJ databases">
        <title>Mesorhizobium karijinii sp. nov., a symbiont of the iconic Swainsona formosa from arid Australia.</title>
        <authorList>
            <person name="Hill Y.J."/>
            <person name="Watkin E.L.J."/>
            <person name="O'Hara G.W."/>
            <person name="Terpolilli J."/>
            <person name="Tye M.L."/>
            <person name="Kohlmeier M.G."/>
        </authorList>
    </citation>
    <scope>NUCLEOTIDE SEQUENCE</scope>
    <source>
        <strain evidence="2">WSM2240</strain>
    </source>
</reference>
<dbReference type="GO" id="GO:0015074">
    <property type="term" value="P:DNA integration"/>
    <property type="evidence" value="ECO:0007669"/>
    <property type="project" value="InterPro"/>
</dbReference>
<evidence type="ECO:0000313" key="2">
    <source>
        <dbReference type="EMBL" id="XCG49654.1"/>
    </source>
</evidence>
<dbReference type="NCBIfam" id="NF033577">
    <property type="entry name" value="transpos_IS481"/>
    <property type="match status" value="1"/>
</dbReference>
<dbReference type="AlphaFoldDB" id="A0AAU8CTJ9"/>
<sequence>MDLTKARLAWVELYAKTGDAGLVCRRCGISRPTLRKWWRRYQADGEAGLVDHSRRPHRLATQKVFADQEALILLLRRERRLGVKQLRNELIRQHDLTLSLDTIHRTLVRHGEQVLKRPRRWRKGERRYSRPIPGDRVQMDVCKIRPGVYQYTAIDDCSRYKVLGVYSRATGANTLDFLERVIEEMPFPIQRIQTDRGREFFAEAVQQRLMDWAIKFRPIPPRSPHLNGKIERTHRADREEFWDTVNPKDPEIEAKLSEWQHHWNWHRPHTALGGMSPIDRVCELLDKTPLGEAVETAYDGSRERIRVADFRLDTALAQLK</sequence>
<proteinExistence type="predicted"/>
<dbReference type="RefSeq" id="WP_353642761.1">
    <property type="nucleotide sequence ID" value="NZ_CP159253.1"/>
</dbReference>
<feature type="domain" description="Integrase catalytic" evidence="1">
    <location>
        <begin position="127"/>
        <end position="285"/>
    </location>
</feature>
<dbReference type="InterPro" id="IPR012337">
    <property type="entry name" value="RNaseH-like_sf"/>
</dbReference>
<dbReference type="PANTHER" id="PTHR35004">
    <property type="entry name" value="TRANSPOSASE RV3428C-RELATED"/>
    <property type="match status" value="1"/>
</dbReference>
<dbReference type="SUPFAM" id="SSF53098">
    <property type="entry name" value="Ribonuclease H-like"/>
    <property type="match status" value="1"/>
</dbReference>
<dbReference type="InterPro" id="IPR001584">
    <property type="entry name" value="Integrase_cat-core"/>
</dbReference>
<accession>A0AAU8CTJ9</accession>
<dbReference type="InterPro" id="IPR009057">
    <property type="entry name" value="Homeodomain-like_sf"/>
</dbReference>
<dbReference type="Pfam" id="PF13518">
    <property type="entry name" value="HTH_28"/>
    <property type="match status" value="1"/>
</dbReference>
<gene>
    <name evidence="2" type="ORF">ABVK50_03335</name>
    <name evidence="3" type="ORF">ABVK50_03790</name>
</gene>
<protein>
    <submittedName>
        <fullName evidence="2">IS481 family transposase</fullName>
    </submittedName>
</protein>
<dbReference type="Pfam" id="PF00665">
    <property type="entry name" value="rve"/>
    <property type="match status" value="1"/>
</dbReference>
<dbReference type="Gene3D" id="3.30.420.10">
    <property type="entry name" value="Ribonuclease H-like superfamily/Ribonuclease H"/>
    <property type="match status" value="1"/>
</dbReference>
<dbReference type="PANTHER" id="PTHR35004:SF7">
    <property type="entry name" value="INTEGRASE PROTEIN"/>
    <property type="match status" value="1"/>
</dbReference>
<dbReference type="GO" id="GO:0003676">
    <property type="term" value="F:nucleic acid binding"/>
    <property type="evidence" value="ECO:0007669"/>
    <property type="project" value="InterPro"/>
</dbReference>
<name>A0AAU8CTJ9_9HYPH</name>
<dbReference type="InterPro" id="IPR055247">
    <property type="entry name" value="InsJ-like_HTH"/>
</dbReference>
<dbReference type="InterPro" id="IPR047656">
    <property type="entry name" value="IS481-like_transpos"/>
</dbReference>